<feature type="transmembrane region" description="Helical" evidence="1">
    <location>
        <begin position="7"/>
        <end position="24"/>
    </location>
</feature>
<evidence type="ECO:0000313" key="2">
    <source>
        <dbReference type="EMBL" id="MBE9029474.1"/>
    </source>
</evidence>
<dbReference type="Proteomes" id="UP000625316">
    <property type="component" value="Unassembled WGS sequence"/>
</dbReference>
<sequence>MRRIDVIFAGLGVFVAGGILYWGFEIAGFDSANAGVWSQFLLVIGVLGWVSTYLYRALTQKMTYVQQLKDYEDAVLEKRYAEMSPEAREKLQAEVLDLKQRRAAQDSNSNPS</sequence>
<keyword evidence="1" id="KW-1133">Transmembrane helix</keyword>
<dbReference type="InterPro" id="IPR021562">
    <property type="entry name" value="DUF3007"/>
</dbReference>
<keyword evidence="1" id="KW-0472">Membrane</keyword>
<dbReference type="RefSeq" id="WP_264324292.1">
    <property type="nucleotide sequence ID" value="NZ_JADEXQ010000016.1"/>
</dbReference>
<evidence type="ECO:0000313" key="3">
    <source>
        <dbReference type="Proteomes" id="UP000625316"/>
    </source>
</evidence>
<proteinExistence type="predicted"/>
<comment type="caution">
    <text evidence="2">The sequence shown here is derived from an EMBL/GenBank/DDBJ whole genome shotgun (WGS) entry which is preliminary data.</text>
</comment>
<name>A0A928VNZ5_9CYAN</name>
<feature type="transmembrane region" description="Helical" evidence="1">
    <location>
        <begin position="36"/>
        <end position="55"/>
    </location>
</feature>
<protein>
    <submittedName>
        <fullName evidence="2">DUF3007 family protein</fullName>
    </submittedName>
</protein>
<gene>
    <name evidence="2" type="ORF">IQ266_06815</name>
</gene>
<reference evidence="2" key="1">
    <citation type="submission" date="2020-10" db="EMBL/GenBank/DDBJ databases">
        <authorList>
            <person name="Castelo-Branco R."/>
            <person name="Eusebio N."/>
            <person name="Adriana R."/>
            <person name="Vieira A."/>
            <person name="Brugerolle De Fraissinette N."/>
            <person name="Rezende De Castro R."/>
            <person name="Schneider M.P."/>
            <person name="Vasconcelos V."/>
            <person name="Leao P.N."/>
        </authorList>
    </citation>
    <scope>NUCLEOTIDE SEQUENCE</scope>
    <source>
        <strain evidence="2">LEGE 11480</strain>
    </source>
</reference>
<accession>A0A928VNZ5</accession>
<organism evidence="2 3">
    <name type="scientific">Romeriopsis navalis LEGE 11480</name>
    <dbReference type="NCBI Taxonomy" id="2777977"/>
    <lineage>
        <taxon>Bacteria</taxon>
        <taxon>Bacillati</taxon>
        <taxon>Cyanobacteriota</taxon>
        <taxon>Cyanophyceae</taxon>
        <taxon>Leptolyngbyales</taxon>
        <taxon>Leptolyngbyaceae</taxon>
        <taxon>Romeriopsis</taxon>
        <taxon>Romeriopsis navalis</taxon>
    </lineage>
</organism>
<keyword evidence="1" id="KW-0812">Transmembrane</keyword>
<dbReference type="PANTHER" id="PTHR35734:SF1">
    <property type="entry name" value="OS01G0805200 PROTEIN"/>
    <property type="match status" value="1"/>
</dbReference>
<dbReference type="Pfam" id="PF11460">
    <property type="entry name" value="DUF3007"/>
    <property type="match status" value="1"/>
</dbReference>
<dbReference type="EMBL" id="JADEXQ010000016">
    <property type="protein sequence ID" value="MBE9029474.1"/>
    <property type="molecule type" value="Genomic_DNA"/>
</dbReference>
<dbReference type="PANTHER" id="PTHR35734">
    <property type="entry name" value="OS01G0805200 PROTEIN"/>
    <property type="match status" value="1"/>
</dbReference>
<evidence type="ECO:0000256" key="1">
    <source>
        <dbReference type="SAM" id="Phobius"/>
    </source>
</evidence>
<keyword evidence="3" id="KW-1185">Reference proteome</keyword>
<dbReference type="AlphaFoldDB" id="A0A928VNZ5"/>